<keyword evidence="3" id="KW-1185">Reference proteome</keyword>
<accession>A0A918K1A3</accession>
<reference evidence="2" key="2">
    <citation type="submission" date="2020-09" db="EMBL/GenBank/DDBJ databases">
        <authorList>
            <person name="Sun Q."/>
            <person name="Kim S."/>
        </authorList>
    </citation>
    <scope>NUCLEOTIDE SEQUENCE</scope>
    <source>
        <strain evidence="2">KCTC 22169</strain>
    </source>
</reference>
<dbReference type="EMBL" id="BMXR01000002">
    <property type="protein sequence ID" value="GGX43770.1"/>
    <property type="molecule type" value="Genomic_DNA"/>
</dbReference>
<dbReference type="RefSeq" id="WP_189607220.1">
    <property type="nucleotide sequence ID" value="NZ_BMXR01000002.1"/>
</dbReference>
<keyword evidence="1" id="KW-0812">Transmembrane</keyword>
<keyword evidence="1" id="KW-1133">Transmembrane helix</keyword>
<comment type="caution">
    <text evidence="2">The sequence shown here is derived from an EMBL/GenBank/DDBJ whole genome shotgun (WGS) entry which is preliminary data.</text>
</comment>
<evidence type="ECO:0000313" key="2">
    <source>
        <dbReference type="EMBL" id="GGX43770.1"/>
    </source>
</evidence>
<feature type="transmembrane region" description="Helical" evidence="1">
    <location>
        <begin position="12"/>
        <end position="32"/>
    </location>
</feature>
<feature type="transmembrane region" description="Helical" evidence="1">
    <location>
        <begin position="38"/>
        <end position="57"/>
    </location>
</feature>
<gene>
    <name evidence="2" type="ORF">GCM10007392_08150</name>
</gene>
<evidence type="ECO:0000256" key="1">
    <source>
        <dbReference type="SAM" id="Phobius"/>
    </source>
</evidence>
<feature type="transmembrane region" description="Helical" evidence="1">
    <location>
        <begin position="78"/>
        <end position="106"/>
    </location>
</feature>
<reference evidence="2" key="1">
    <citation type="journal article" date="2014" name="Int. J. Syst. Evol. Microbiol.">
        <title>Complete genome sequence of Corynebacterium casei LMG S-19264T (=DSM 44701T), isolated from a smear-ripened cheese.</title>
        <authorList>
            <consortium name="US DOE Joint Genome Institute (JGI-PGF)"/>
            <person name="Walter F."/>
            <person name="Albersmeier A."/>
            <person name="Kalinowski J."/>
            <person name="Ruckert C."/>
        </authorList>
    </citation>
    <scope>NUCLEOTIDE SEQUENCE</scope>
    <source>
        <strain evidence="2">KCTC 22169</strain>
    </source>
</reference>
<keyword evidence="1" id="KW-0472">Membrane</keyword>
<feature type="transmembrane region" description="Helical" evidence="1">
    <location>
        <begin position="118"/>
        <end position="134"/>
    </location>
</feature>
<sequence length="156" mass="18110">MKRPYPKESVVFWLSAVYLMVFCNLAVLILGWPSRPTLKQVVILSGIGFLLALFEAAREDLVVKRWIRKKAARRRNQVSLVKAWGYLAANTMIFPVYFLGFFWLLLIWNPSGWDADRWLHTLIFALLIGLYDSFSKTPILDGIRSLCRQVMTKISR</sequence>
<evidence type="ECO:0000313" key="3">
    <source>
        <dbReference type="Proteomes" id="UP000626148"/>
    </source>
</evidence>
<protein>
    <submittedName>
        <fullName evidence="2">Uncharacterized protein</fullName>
    </submittedName>
</protein>
<dbReference type="Proteomes" id="UP000626148">
    <property type="component" value="Unassembled WGS sequence"/>
</dbReference>
<proteinExistence type="predicted"/>
<organism evidence="2 3">
    <name type="scientific">Saccharospirillum salsuginis</name>
    <dbReference type="NCBI Taxonomy" id="418750"/>
    <lineage>
        <taxon>Bacteria</taxon>
        <taxon>Pseudomonadati</taxon>
        <taxon>Pseudomonadota</taxon>
        <taxon>Gammaproteobacteria</taxon>
        <taxon>Oceanospirillales</taxon>
        <taxon>Saccharospirillaceae</taxon>
        <taxon>Saccharospirillum</taxon>
    </lineage>
</organism>
<name>A0A918K1A3_9GAMM</name>
<dbReference type="AlphaFoldDB" id="A0A918K1A3"/>